<gene>
    <name evidence="7" type="primary">ctaG</name>
    <name evidence="7" type="ORF">ERX29_09125</name>
</gene>
<feature type="transmembrane region" description="Helical" evidence="6">
    <location>
        <begin position="152"/>
        <end position="171"/>
    </location>
</feature>
<evidence type="ECO:0000256" key="2">
    <source>
        <dbReference type="ARBA" id="ARBA00022475"/>
    </source>
</evidence>
<feature type="transmembrane region" description="Helical" evidence="6">
    <location>
        <begin position="191"/>
        <end position="211"/>
    </location>
</feature>
<dbReference type="Proteomes" id="UP000294802">
    <property type="component" value="Unassembled WGS sequence"/>
</dbReference>
<feature type="transmembrane region" description="Helical" evidence="6">
    <location>
        <begin position="126"/>
        <end position="145"/>
    </location>
</feature>
<comment type="subcellular location">
    <subcellularLocation>
        <location evidence="1">Cell membrane</location>
        <topology evidence="1">Multi-pass membrane protein</topology>
    </subcellularLocation>
</comment>
<evidence type="ECO:0000256" key="3">
    <source>
        <dbReference type="ARBA" id="ARBA00022692"/>
    </source>
</evidence>
<dbReference type="Pfam" id="PF09678">
    <property type="entry name" value="Caa3_CtaG"/>
    <property type="match status" value="1"/>
</dbReference>
<feature type="transmembrane region" description="Helical" evidence="6">
    <location>
        <begin position="53"/>
        <end position="75"/>
    </location>
</feature>
<comment type="caution">
    <text evidence="7">The sequence shown here is derived from an EMBL/GenBank/DDBJ whole genome shotgun (WGS) entry which is preliminary data.</text>
</comment>
<dbReference type="RefSeq" id="WP_133444378.1">
    <property type="nucleotide sequence ID" value="NZ_SCWB01000015.1"/>
</dbReference>
<feature type="transmembrane region" description="Helical" evidence="6">
    <location>
        <begin position="266"/>
        <end position="285"/>
    </location>
</feature>
<feature type="transmembrane region" description="Helical" evidence="6">
    <location>
        <begin position="12"/>
        <end position="33"/>
    </location>
</feature>
<protein>
    <submittedName>
        <fullName evidence="7">Cytochrome c oxidase assembly factor CtaG</fullName>
    </submittedName>
</protein>
<dbReference type="EMBL" id="SCWB01000015">
    <property type="protein sequence ID" value="TDM07367.1"/>
    <property type="molecule type" value="Genomic_DNA"/>
</dbReference>
<name>A0A4R6BTC9_9STAP</name>
<dbReference type="GO" id="GO:0005886">
    <property type="term" value="C:plasma membrane"/>
    <property type="evidence" value="ECO:0007669"/>
    <property type="project" value="UniProtKB-SubCell"/>
</dbReference>
<evidence type="ECO:0000256" key="6">
    <source>
        <dbReference type="SAM" id="Phobius"/>
    </source>
</evidence>
<evidence type="ECO:0000313" key="8">
    <source>
        <dbReference type="Proteomes" id="UP000294802"/>
    </source>
</evidence>
<dbReference type="OrthoDB" id="128422at2"/>
<keyword evidence="5 6" id="KW-0472">Membrane</keyword>
<dbReference type="InterPro" id="IPR019108">
    <property type="entry name" value="Caa3_assmbl_CtaG-rel"/>
</dbReference>
<evidence type="ECO:0000256" key="5">
    <source>
        <dbReference type="ARBA" id="ARBA00023136"/>
    </source>
</evidence>
<dbReference type="AlphaFoldDB" id="A0A4R6BTC9"/>
<feature type="transmembrane region" description="Helical" evidence="6">
    <location>
        <begin position="87"/>
        <end position="106"/>
    </location>
</feature>
<evidence type="ECO:0000256" key="4">
    <source>
        <dbReference type="ARBA" id="ARBA00022989"/>
    </source>
</evidence>
<organism evidence="7 8">
    <name type="scientific">Macrococcus lamae</name>
    <dbReference type="NCBI Taxonomy" id="198484"/>
    <lineage>
        <taxon>Bacteria</taxon>
        <taxon>Bacillati</taxon>
        <taxon>Bacillota</taxon>
        <taxon>Bacilli</taxon>
        <taxon>Bacillales</taxon>
        <taxon>Staphylococcaceae</taxon>
        <taxon>Macrococcus</taxon>
    </lineage>
</organism>
<sequence>MGRISSISVFGFLANWSPYFLLAIIFISVIYFLGVTKWRYSIPGNRPVKRSEVILFIVAMLLIYLLKGGPIDLLSHIVFSFHMLQMACLYLLVVPMLYFAIPSYFIDYFITLPVIRSVFSSISRPILALILFNGLFSIYHLPVVLDFLKTNALLHAVFTVILFITAFAMWFPVFNRTPLPVKQISGLQKMLYIFMIGVLLTPSCGLIIFAQHPMYHTYTDPEAWVNAMSLCVPSGTLNNVLASSGISGPQYFTNMSSLEDQQTGGVIMKVLQEIFFAIMLFYVFFNWKQSEGNDEEATTLKSLERRQQEQAYFNQFR</sequence>
<evidence type="ECO:0000313" key="7">
    <source>
        <dbReference type="EMBL" id="TDM07367.1"/>
    </source>
</evidence>
<evidence type="ECO:0000256" key="1">
    <source>
        <dbReference type="ARBA" id="ARBA00004651"/>
    </source>
</evidence>
<dbReference type="NCBIfam" id="TIGR02737">
    <property type="entry name" value="caa3_CtaG"/>
    <property type="match status" value="1"/>
</dbReference>
<keyword evidence="3 6" id="KW-0812">Transmembrane</keyword>
<reference evidence="7 8" key="1">
    <citation type="submission" date="2019-01" db="EMBL/GenBank/DDBJ databases">
        <title>Draft genome sequences of the type strains of six Macrococcus species.</title>
        <authorList>
            <person name="Mazhar S."/>
            <person name="Altermann E."/>
            <person name="Hill C."/>
            <person name="Mcauliffe O."/>
        </authorList>
    </citation>
    <scope>NUCLEOTIDE SEQUENCE [LARGE SCALE GENOMIC DNA]</scope>
    <source>
        <strain evidence="7 8">CCM4815</strain>
    </source>
</reference>
<keyword evidence="8" id="KW-1185">Reference proteome</keyword>
<keyword evidence="4 6" id="KW-1133">Transmembrane helix</keyword>
<dbReference type="InterPro" id="IPR014108">
    <property type="entry name" value="Caa3-assmbl_CtaG"/>
</dbReference>
<keyword evidence="2" id="KW-1003">Cell membrane</keyword>
<proteinExistence type="predicted"/>
<accession>A0A4R6BTC9</accession>